<proteinExistence type="predicted"/>
<evidence type="ECO:0000313" key="3">
    <source>
        <dbReference type="Proteomes" id="UP000298030"/>
    </source>
</evidence>
<dbReference type="Proteomes" id="UP000298030">
    <property type="component" value="Unassembled WGS sequence"/>
</dbReference>
<dbReference type="AlphaFoldDB" id="A0A4Y7SGL7"/>
<accession>A0A4Y7SGL7</accession>
<evidence type="ECO:0000256" key="1">
    <source>
        <dbReference type="SAM" id="MobiDB-lite"/>
    </source>
</evidence>
<gene>
    <name evidence="2" type="ORF">FA13DRAFT_199924</name>
</gene>
<organism evidence="2 3">
    <name type="scientific">Coprinellus micaceus</name>
    <name type="common">Glistening ink-cap mushroom</name>
    <name type="synonym">Coprinus micaceus</name>
    <dbReference type="NCBI Taxonomy" id="71717"/>
    <lineage>
        <taxon>Eukaryota</taxon>
        <taxon>Fungi</taxon>
        <taxon>Dikarya</taxon>
        <taxon>Basidiomycota</taxon>
        <taxon>Agaricomycotina</taxon>
        <taxon>Agaricomycetes</taxon>
        <taxon>Agaricomycetidae</taxon>
        <taxon>Agaricales</taxon>
        <taxon>Agaricineae</taxon>
        <taxon>Psathyrellaceae</taxon>
        <taxon>Coprinellus</taxon>
    </lineage>
</organism>
<feature type="region of interest" description="Disordered" evidence="1">
    <location>
        <begin position="1"/>
        <end position="43"/>
    </location>
</feature>
<keyword evidence="3" id="KW-1185">Reference proteome</keyword>
<evidence type="ECO:0000313" key="2">
    <source>
        <dbReference type="EMBL" id="TEB20835.1"/>
    </source>
</evidence>
<dbReference type="EMBL" id="QPFP01000130">
    <property type="protein sequence ID" value="TEB20835.1"/>
    <property type="molecule type" value="Genomic_DNA"/>
</dbReference>
<protein>
    <submittedName>
        <fullName evidence="2">Uncharacterized protein</fullName>
    </submittedName>
</protein>
<sequence length="176" mass="19694">MRKRDLAQSARLPSPRFDLPSSPARRLPDPTSNSDLGLPSDVVSSMRMADTPYAVPAHVELVRKEIEGRGGEREASLSSREEKEREGESERQKRVVVQPLVYPRRPESRSGLVLFHLGRYILFRSGPLLFGDGSSLPLRSESSSLIHLGPFLRRLFVFTHPASMVQSRFNPSASKS</sequence>
<comment type="caution">
    <text evidence="2">The sequence shown here is derived from an EMBL/GenBank/DDBJ whole genome shotgun (WGS) entry which is preliminary data.</text>
</comment>
<feature type="region of interest" description="Disordered" evidence="1">
    <location>
        <begin position="67"/>
        <end position="93"/>
    </location>
</feature>
<reference evidence="2 3" key="1">
    <citation type="journal article" date="2019" name="Nat. Ecol. Evol.">
        <title>Megaphylogeny resolves global patterns of mushroom evolution.</title>
        <authorList>
            <person name="Varga T."/>
            <person name="Krizsan K."/>
            <person name="Foldi C."/>
            <person name="Dima B."/>
            <person name="Sanchez-Garcia M."/>
            <person name="Sanchez-Ramirez S."/>
            <person name="Szollosi G.J."/>
            <person name="Szarkandi J.G."/>
            <person name="Papp V."/>
            <person name="Albert L."/>
            <person name="Andreopoulos W."/>
            <person name="Angelini C."/>
            <person name="Antonin V."/>
            <person name="Barry K.W."/>
            <person name="Bougher N.L."/>
            <person name="Buchanan P."/>
            <person name="Buyck B."/>
            <person name="Bense V."/>
            <person name="Catcheside P."/>
            <person name="Chovatia M."/>
            <person name="Cooper J."/>
            <person name="Damon W."/>
            <person name="Desjardin D."/>
            <person name="Finy P."/>
            <person name="Geml J."/>
            <person name="Haridas S."/>
            <person name="Hughes K."/>
            <person name="Justo A."/>
            <person name="Karasinski D."/>
            <person name="Kautmanova I."/>
            <person name="Kiss B."/>
            <person name="Kocsube S."/>
            <person name="Kotiranta H."/>
            <person name="LaButti K.M."/>
            <person name="Lechner B.E."/>
            <person name="Liimatainen K."/>
            <person name="Lipzen A."/>
            <person name="Lukacs Z."/>
            <person name="Mihaltcheva S."/>
            <person name="Morgado L.N."/>
            <person name="Niskanen T."/>
            <person name="Noordeloos M.E."/>
            <person name="Ohm R.A."/>
            <person name="Ortiz-Santana B."/>
            <person name="Ovrebo C."/>
            <person name="Racz N."/>
            <person name="Riley R."/>
            <person name="Savchenko A."/>
            <person name="Shiryaev A."/>
            <person name="Soop K."/>
            <person name="Spirin V."/>
            <person name="Szebenyi C."/>
            <person name="Tomsovsky M."/>
            <person name="Tulloss R.E."/>
            <person name="Uehling J."/>
            <person name="Grigoriev I.V."/>
            <person name="Vagvolgyi C."/>
            <person name="Papp T."/>
            <person name="Martin F.M."/>
            <person name="Miettinen O."/>
            <person name="Hibbett D.S."/>
            <person name="Nagy L.G."/>
        </authorList>
    </citation>
    <scope>NUCLEOTIDE SEQUENCE [LARGE SCALE GENOMIC DNA]</scope>
    <source>
        <strain evidence="2 3">FP101781</strain>
    </source>
</reference>
<name>A0A4Y7SGL7_COPMI</name>